<feature type="domain" description="DNA binding HTH" evidence="1">
    <location>
        <begin position="206"/>
        <end position="240"/>
    </location>
</feature>
<dbReference type="InterPro" id="IPR002197">
    <property type="entry name" value="HTH_Fis"/>
</dbReference>
<protein>
    <submittedName>
        <fullName evidence="2">Fis family transcriptional regulator</fullName>
    </submittedName>
</protein>
<dbReference type="Proteomes" id="UP001169069">
    <property type="component" value="Unassembled WGS sequence"/>
</dbReference>
<dbReference type="Pfam" id="PF02954">
    <property type="entry name" value="HTH_8"/>
    <property type="match status" value="1"/>
</dbReference>
<evidence type="ECO:0000313" key="2">
    <source>
        <dbReference type="EMBL" id="MDM5271004.1"/>
    </source>
</evidence>
<gene>
    <name evidence="2" type="ORF">PGH07_02305</name>
</gene>
<sequence length="247" mass="28476">MKHFYTRSEQIQGIIKGLNLTKTLYVSSIIIGPEHTGKKSLAQSVFPNAPMVSGEKQEEIKRALATSDELIITNFEKLKNQSELDFTNKRIIATANYMGNAALIDDLFAFIYTMPSLNQRNEDVQYLKELYIEDAKSTLMIENSTIDTENIPLDLTLNNKSLKRSVYTYLIKHTMESDDIEEIIYYYLLKHLEGNDAYREYLGLYEKPLIKAGLEKFGSQLKLSEILGINRNTLRKKIHEHNIDQEL</sequence>
<comment type="caution">
    <text evidence="2">The sequence shown here is derived from an EMBL/GenBank/DDBJ whole genome shotgun (WGS) entry which is preliminary data.</text>
</comment>
<accession>A0ABT7QVY4</accession>
<dbReference type="SUPFAM" id="SSF46689">
    <property type="entry name" value="Homeodomain-like"/>
    <property type="match status" value="1"/>
</dbReference>
<keyword evidence="3" id="KW-1185">Reference proteome</keyword>
<reference evidence="2" key="1">
    <citation type="submission" date="2023-01" db="EMBL/GenBank/DDBJ databases">
        <title>Sulfurovum sp. zt1-1 genome assembly.</title>
        <authorList>
            <person name="Wang J."/>
        </authorList>
    </citation>
    <scope>NUCLEOTIDE SEQUENCE</scope>
    <source>
        <strain evidence="2">Zt1-1</strain>
    </source>
</reference>
<dbReference type="EMBL" id="JAQIBD010000001">
    <property type="protein sequence ID" value="MDM5271004.1"/>
    <property type="molecule type" value="Genomic_DNA"/>
</dbReference>
<name>A0ABT7QVY4_9BACT</name>
<evidence type="ECO:0000313" key="3">
    <source>
        <dbReference type="Proteomes" id="UP001169069"/>
    </source>
</evidence>
<dbReference type="InterPro" id="IPR009057">
    <property type="entry name" value="Homeodomain-like_sf"/>
</dbReference>
<dbReference type="RefSeq" id="WP_289412284.1">
    <property type="nucleotide sequence ID" value="NZ_JAQIBD010000001.1"/>
</dbReference>
<proteinExistence type="predicted"/>
<evidence type="ECO:0000259" key="1">
    <source>
        <dbReference type="Pfam" id="PF02954"/>
    </source>
</evidence>
<dbReference type="Gene3D" id="1.10.10.60">
    <property type="entry name" value="Homeodomain-like"/>
    <property type="match status" value="1"/>
</dbReference>
<organism evidence="2 3">
    <name type="scientific">Sulfurovum zhangzhouensis</name>
    <dbReference type="NCBI Taxonomy" id="3019067"/>
    <lineage>
        <taxon>Bacteria</taxon>
        <taxon>Pseudomonadati</taxon>
        <taxon>Campylobacterota</taxon>
        <taxon>Epsilonproteobacteria</taxon>
        <taxon>Campylobacterales</taxon>
        <taxon>Sulfurovaceae</taxon>
        <taxon>Sulfurovum</taxon>
    </lineage>
</organism>